<accession>A0AAV4RZF0</accession>
<evidence type="ECO:0000313" key="2">
    <source>
        <dbReference type="Proteomes" id="UP001054945"/>
    </source>
</evidence>
<name>A0AAV4RZF0_CAEEX</name>
<organism evidence="1 2">
    <name type="scientific">Caerostris extrusa</name>
    <name type="common">Bark spider</name>
    <name type="synonym">Caerostris bankana</name>
    <dbReference type="NCBI Taxonomy" id="172846"/>
    <lineage>
        <taxon>Eukaryota</taxon>
        <taxon>Metazoa</taxon>
        <taxon>Ecdysozoa</taxon>
        <taxon>Arthropoda</taxon>
        <taxon>Chelicerata</taxon>
        <taxon>Arachnida</taxon>
        <taxon>Araneae</taxon>
        <taxon>Araneomorphae</taxon>
        <taxon>Entelegynae</taxon>
        <taxon>Araneoidea</taxon>
        <taxon>Araneidae</taxon>
        <taxon>Caerostris</taxon>
    </lineage>
</organism>
<keyword evidence="2" id="KW-1185">Reference proteome</keyword>
<gene>
    <name evidence="1" type="ORF">CEXT_678801</name>
</gene>
<dbReference type="EMBL" id="BPLR01008689">
    <property type="protein sequence ID" value="GIY26489.1"/>
    <property type="molecule type" value="Genomic_DNA"/>
</dbReference>
<dbReference type="Proteomes" id="UP001054945">
    <property type="component" value="Unassembled WGS sequence"/>
</dbReference>
<comment type="caution">
    <text evidence="1">The sequence shown here is derived from an EMBL/GenBank/DDBJ whole genome shotgun (WGS) entry which is preliminary data.</text>
</comment>
<sequence length="119" mass="14035">MYWCIIYHHSNRRKPIHTDLKTLLLLEKNSNLSISERVITAISYDHKKLARKTTMYYFLSRLETRIEKLNSGGRKCQGNYRTENILHGFCKKCKLLFKDHLLGQNKGSGGKLRDLETHR</sequence>
<evidence type="ECO:0000313" key="1">
    <source>
        <dbReference type="EMBL" id="GIY26489.1"/>
    </source>
</evidence>
<protein>
    <submittedName>
        <fullName evidence="1">Uncharacterized protein</fullName>
    </submittedName>
</protein>
<dbReference type="AlphaFoldDB" id="A0AAV4RZF0"/>
<reference evidence="1 2" key="1">
    <citation type="submission" date="2021-06" db="EMBL/GenBank/DDBJ databases">
        <title>Caerostris extrusa draft genome.</title>
        <authorList>
            <person name="Kono N."/>
            <person name="Arakawa K."/>
        </authorList>
    </citation>
    <scope>NUCLEOTIDE SEQUENCE [LARGE SCALE GENOMIC DNA]</scope>
</reference>
<proteinExistence type="predicted"/>